<dbReference type="OrthoDB" id="4882276at2"/>
<dbReference type="AlphaFoldDB" id="A0A3A3YPK0"/>
<feature type="compositionally biased region" description="Low complexity" evidence="1">
    <location>
        <begin position="88"/>
        <end position="102"/>
    </location>
</feature>
<evidence type="ECO:0000313" key="2">
    <source>
        <dbReference type="EMBL" id="RJK92505.1"/>
    </source>
</evidence>
<dbReference type="Proteomes" id="UP000265614">
    <property type="component" value="Unassembled WGS sequence"/>
</dbReference>
<evidence type="ECO:0000256" key="1">
    <source>
        <dbReference type="SAM" id="MobiDB-lite"/>
    </source>
</evidence>
<dbReference type="RefSeq" id="WP_119952029.1">
    <property type="nucleotide sequence ID" value="NZ_QZEZ01000014.1"/>
</dbReference>
<protein>
    <submittedName>
        <fullName evidence="2">Uncharacterized protein</fullName>
    </submittedName>
</protein>
<feature type="compositionally biased region" description="Basic residues" evidence="1">
    <location>
        <begin position="78"/>
        <end position="87"/>
    </location>
</feature>
<reference evidence="2 3" key="1">
    <citation type="submission" date="2018-09" db="EMBL/GenBank/DDBJ databases">
        <title>YIM 75000 draft genome.</title>
        <authorList>
            <person name="Tang S."/>
            <person name="Feng Y."/>
        </authorList>
    </citation>
    <scope>NUCLEOTIDE SEQUENCE [LARGE SCALE GENOMIC DNA]</scope>
    <source>
        <strain evidence="2 3">YIM 75000</strain>
    </source>
</reference>
<keyword evidence="3" id="KW-1185">Reference proteome</keyword>
<name>A0A3A3YPK0_9ACTN</name>
<feature type="region of interest" description="Disordered" evidence="1">
    <location>
        <begin position="56"/>
        <end position="102"/>
    </location>
</feature>
<feature type="compositionally biased region" description="Basic and acidic residues" evidence="1">
    <location>
        <begin position="64"/>
        <end position="76"/>
    </location>
</feature>
<accession>A0A3A3YPK0</accession>
<evidence type="ECO:0000313" key="3">
    <source>
        <dbReference type="Proteomes" id="UP000265614"/>
    </source>
</evidence>
<organism evidence="2 3">
    <name type="scientific">Vallicoccus soli</name>
    <dbReference type="NCBI Taxonomy" id="2339232"/>
    <lineage>
        <taxon>Bacteria</taxon>
        <taxon>Bacillati</taxon>
        <taxon>Actinomycetota</taxon>
        <taxon>Actinomycetes</taxon>
        <taxon>Motilibacterales</taxon>
        <taxon>Vallicoccaceae</taxon>
        <taxon>Vallicoccus</taxon>
    </lineage>
</organism>
<comment type="caution">
    <text evidence="2">The sequence shown here is derived from an EMBL/GenBank/DDBJ whole genome shotgun (WGS) entry which is preliminary data.</text>
</comment>
<gene>
    <name evidence="2" type="ORF">D5H78_18685</name>
</gene>
<sequence length="102" mass="11108">MTTNLSPDAVADAAQRLLNDRINAVRALAEARQARNDARAQLDEAERADAAAYAAAQRAGWSTDELRKVGFDEPTRKAPGRPRRQRTTRSTSATSDPASEQD</sequence>
<dbReference type="EMBL" id="QZEZ01000014">
    <property type="protein sequence ID" value="RJK92505.1"/>
    <property type="molecule type" value="Genomic_DNA"/>
</dbReference>
<proteinExistence type="predicted"/>